<dbReference type="AlphaFoldDB" id="A0A915IWW3"/>
<organism evidence="1 2">
    <name type="scientific">Romanomermis culicivorax</name>
    <name type="common">Nematode worm</name>
    <dbReference type="NCBI Taxonomy" id="13658"/>
    <lineage>
        <taxon>Eukaryota</taxon>
        <taxon>Metazoa</taxon>
        <taxon>Ecdysozoa</taxon>
        <taxon>Nematoda</taxon>
        <taxon>Enoplea</taxon>
        <taxon>Dorylaimia</taxon>
        <taxon>Mermithida</taxon>
        <taxon>Mermithoidea</taxon>
        <taxon>Mermithidae</taxon>
        <taxon>Romanomermis</taxon>
    </lineage>
</organism>
<accession>A0A915IWW3</accession>
<evidence type="ECO:0000313" key="2">
    <source>
        <dbReference type="WBParaSite" id="nRc.2.0.1.t18318-RA"/>
    </source>
</evidence>
<sequence length="99" mass="11499">MKNAMKIYFAMLLSKNSDIKTLSFRIKLVMDIVFNGIKNMDRTLRDGKGNTRKAIIKEDNMIFSDKKAGAWVKLRLIPIIITKTGATRWKIFRFCSIVR</sequence>
<proteinExistence type="predicted"/>
<dbReference type="Proteomes" id="UP000887565">
    <property type="component" value="Unplaced"/>
</dbReference>
<evidence type="ECO:0000313" key="1">
    <source>
        <dbReference type="Proteomes" id="UP000887565"/>
    </source>
</evidence>
<reference evidence="2" key="1">
    <citation type="submission" date="2022-11" db="UniProtKB">
        <authorList>
            <consortium name="WormBaseParasite"/>
        </authorList>
    </citation>
    <scope>IDENTIFICATION</scope>
</reference>
<name>A0A915IWW3_ROMCU</name>
<dbReference type="WBParaSite" id="nRc.2.0.1.t18318-RA">
    <property type="protein sequence ID" value="nRc.2.0.1.t18318-RA"/>
    <property type="gene ID" value="nRc.2.0.1.g18318"/>
</dbReference>
<keyword evidence="1" id="KW-1185">Reference proteome</keyword>
<protein>
    <submittedName>
        <fullName evidence="2">Transposase</fullName>
    </submittedName>
</protein>